<dbReference type="HOGENOM" id="CLU_3319531_0_0_6"/>
<reference evidence="1 2" key="1">
    <citation type="submission" date="2013-07" db="EMBL/GenBank/DDBJ databases">
        <authorList>
            <person name="Genoscope - CEA"/>
        </authorList>
    </citation>
    <scope>NUCLEOTIDE SEQUENCE [LARGE SCALE GENOMIC DNA]</scope>
    <source>
        <strain evidence="1 2">G6</strain>
    </source>
</reference>
<accession>A0A068QYJ6</accession>
<proteinExistence type="predicted"/>
<sequence>MKKLIQKTRDKDYDPRLIAFRNTLSLKVFYSGEDFSMTA</sequence>
<evidence type="ECO:0000313" key="2">
    <source>
        <dbReference type="Proteomes" id="UP000032735"/>
    </source>
</evidence>
<dbReference type="KEGG" id="xpo:XPG1_0061"/>
<organism evidence="1 2">
    <name type="scientific">Xenorhabdus poinarii G6</name>
    <dbReference type="NCBI Taxonomy" id="1354304"/>
    <lineage>
        <taxon>Bacteria</taxon>
        <taxon>Pseudomonadati</taxon>
        <taxon>Pseudomonadota</taxon>
        <taxon>Gammaproteobacteria</taxon>
        <taxon>Enterobacterales</taxon>
        <taxon>Morganellaceae</taxon>
        <taxon>Xenorhabdus</taxon>
    </lineage>
</organism>
<evidence type="ECO:0000313" key="1">
    <source>
        <dbReference type="EMBL" id="CDG19716.1"/>
    </source>
</evidence>
<dbReference type="Proteomes" id="UP000032735">
    <property type="component" value="Chromosome"/>
</dbReference>
<dbReference type="EMBL" id="FO704551">
    <property type="protein sequence ID" value="CDG19716.1"/>
    <property type="molecule type" value="Genomic_DNA"/>
</dbReference>
<keyword evidence="2" id="KW-1185">Reference proteome</keyword>
<name>A0A068QYJ6_9GAMM</name>
<dbReference type="AlphaFoldDB" id="A0A068QYJ6"/>
<protein>
    <submittedName>
        <fullName evidence="1">Uncharacterized protein</fullName>
    </submittedName>
</protein>
<gene>
    <name evidence="1" type="ORF">XPG1_0061</name>
</gene>